<sequence length="521" mass="58128">MGQQEVWDVTYILPRGNKAVYRQVPLYNMDDLCELTREVVITSLKTQHRNTVHRSESDEECVSPGFLVYHVPPKGQGDLCPVLLSRGVDSWDSLLQRQADASQIILQLVSRKSQAKSDNAPPAMVHVSPSNSSLLEDRKTRQPSLCHVGDAVITEEKDRDVVPLLLKGAGSPVDAEATHVSSYGVELRSMNPQPRAVLARLRERVGAWPHLRSHLSPLPQNSCTLESGITPTVRVFALTYVFRYVENVRRGCDAGGLKMDKLTSSFMSRSELVYFAAAAVKIWKAQLVLSVAAMDEKWIELPSSLRNARRDCLRALVCELWSRLSDADQLEQNGNNKPTKEFLSLLEKTPCGTFSTYNEKSIKRFEADVAPFLIEEVTYCSSTGPLSVPMGNPRRGELFVSLRAPKYISLHEEIVIVGCMHSKNSIGLFWWLVELGPCADSLEMAHRGENSSVILPLDALYLQRRIATYQITPSTFVLIMQPGLILSSRRYQCVVEAYNARTGDVAVTEVSFDSPPTETPH</sequence>
<name>A0A061JBT1_TRYRA</name>
<accession>A0A061JBT1</accession>
<evidence type="ECO:0000313" key="3">
    <source>
        <dbReference type="Proteomes" id="UP000031737"/>
    </source>
</evidence>
<keyword evidence="3" id="KW-1185">Reference proteome</keyword>
<dbReference type="Proteomes" id="UP000031737">
    <property type="component" value="Unassembled WGS sequence"/>
</dbReference>
<gene>
    <name evidence="2" type="ORF">TRSC58_00421</name>
</gene>
<dbReference type="EMBL" id="AUPL01000421">
    <property type="protein sequence ID" value="ESL11820.1"/>
    <property type="molecule type" value="Genomic_DNA"/>
</dbReference>
<feature type="region of interest" description="Disordered" evidence="1">
    <location>
        <begin position="116"/>
        <end position="140"/>
    </location>
</feature>
<reference evidence="2 3" key="1">
    <citation type="submission" date="2013-07" db="EMBL/GenBank/DDBJ databases">
        <authorList>
            <person name="Stoco P.H."/>
            <person name="Wagner G."/>
            <person name="Gerber A."/>
            <person name="Zaha A."/>
            <person name="Thompson C."/>
            <person name="Bartholomeu D.C."/>
            <person name="Luckemeyer D.D."/>
            <person name="Bahia D."/>
            <person name="Loreto E."/>
            <person name="Prestes E.B."/>
            <person name="Lima F.M."/>
            <person name="Rodrigues-Luiz G."/>
            <person name="Vallejo G.A."/>
            <person name="Filho J.F."/>
            <person name="Monteiro K.M."/>
            <person name="Tyler K.M."/>
            <person name="de Almeida L.G."/>
            <person name="Ortiz M.F."/>
            <person name="Siervo M.A."/>
            <person name="de Moraes M.H."/>
            <person name="Cunha O.L."/>
            <person name="Mendonca-Neto R."/>
            <person name="Silva R."/>
            <person name="Teixeira S.M."/>
            <person name="Murta S.M."/>
            <person name="Sincero T.C."/>
            <person name="Mendes T.A."/>
            <person name="Urmenyi T.P."/>
            <person name="Silva V.G."/>
            <person name="da Rocha W.D."/>
            <person name="Andersson B."/>
            <person name="Romanha A.J."/>
            <person name="Steindel M."/>
            <person name="de Vasconcelos A.T."/>
            <person name="Grisard E.C."/>
        </authorList>
    </citation>
    <scope>NUCLEOTIDE SEQUENCE [LARGE SCALE GENOMIC DNA]</scope>
    <source>
        <strain evidence="2 3">SC58</strain>
    </source>
</reference>
<organism evidence="2 3">
    <name type="scientific">Trypanosoma rangeli SC58</name>
    <dbReference type="NCBI Taxonomy" id="429131"/>
    <lineage>
        <taxon>Eukaryota</taxon>
        <taxon>Discoba</taxon>
        <taxon>Euglenozoa</taxon>
        <taxon>Kinetoplastea</taxon>
        <taxon>Metakinetoplastina</taxon>
        <taxon>Trypanosomatida</taxon>
        <taxon>Trypanosomatidae</taxon>
        <taxon>Trypanosoma</taxon>
        <taxon>Herpetosoma</taxon>
    </lineage>
</organism>
<comment type="caution">
    <text evidence="2">The sequence shown here is derived from an EMBL/GenBank/DDBJ whole genome shotgun (WGS) entry which is preliminary data.</text>
</comment>
<evidence type="ECO:0000256" key="1">
    <source>
        <dbReference type="SAM" id="MobiDB-lite"/>
    </source>
</evidence>
<protein>
    <submittedName>
        <fullName evidence="2">Uncharacterized protein</fullName>
    </submittedName>
</protein>
<proteinExistence type="predicted"/>
<evidence type="ECO:0000313" key="2">
    <source>
        <dbReference type="EMBL" id="ESL11820.1"/>
    </source>
</evidence>
<dbReference type="AlphaFoldDB" id="A0A061JBT1"/>
<dbReference type="OrthoDB" id="245720at2759"/>
<dbReference type="VEuPathDB" id="TriTrypDB:TRSC58_00421"/>